<keyword evidence="2" id="KW-1185">Reference proteome</keyword>
<dbReference type="Proteomes" id="UP000461880">
    <property type="component" value="Unassembled WGS sequence"/>
</dbReference>
<sequence>MANKICDFCLEETKGLFKQPETIQGGYHICRKCRKIIEDYGLPVKYDLFQLLVTADPSMHEMMMGDYLENHKAEDTIAKYFPLPNILLHDGEHCINMRKASINVSRSLIPSSLAVTAIADIRRPQITNLSDAADPSDAVKADGMLYETDAAVYFLSEHFINCHRLTSLIKENQPTDAVHVLEHNRRYTYYTPHSDLFFMRETFYRMAAAAKENKKKNLIYLASENTMTLTSGIYNVPKNIRAGNYWVNPVNDSGLSIRDANGRYHEIRGGRLHIDEGSTLEVTGEYEFRFTRREPKEPDLKEEIE</sequence>
<dbReference type="AlphaFoldDB" id="A0A7X2NUM2"/>
<protein>
    <submittedName>
        <fullName evidence="1">Uncharacterized protein</fullName>
    </submittedName>
</protein>
<evidence type="ECO:0000313" key="1">
    <source>
        <dbReference type="EMBL" id="MSS59849.1"/>
    </source>
</evidence>
<comment type="caution">
    <text evidence="1">The sequence shown here is derived from an EMBL/GenBank/DDBJ whole genome shotgun (WGS) entry which is preliminary data.</text>
</comment>
<organism evidence="1 2">
    <name type="scientific">Stecheria intestinalis</name>
    <dbReference type="NCBI Taxonomy" id="2606630"/>
    <lineage>
        <taxon>Bacteria</taxon>
        <taxon>Bacillati</taxon>
        <taxon>Bacillota</taxon>
        <taxon>Erysipelotrichia</taxon>
        <taxon>Erysipelotrichales</taxon>
        <taxon>Erysipelotrichaceae</taxon>
        <taxon>Stecheria</taxon>
    </lineage>
</organism>
<proteinExistence type="predicted"/>
<dbReference type="EMBL" id="VUMN01000061">
    <property type="protein sequence ID" value="MSS59849.1"/>
    <property type="molecule type" value="Genomic_DNA"/>
</dbReference>
<reference evidence="1 2" key="1">
    <citation type="submission" date="2019-08" db="EMBL/GenBank/DDBJ databases">
        <title>In-depth cultivation of the pig gut microbiome towards novel bacterial diversity and tailored functional studies.</title>
        <authorList>
            <person name="Wylensek D."/>
            <person name="Hitch T.C.A."/>
            <person name="Clavel T."/>
        </authorList>
    </citation>
    <scope>NUCLEOTIDE SEQUENCE [LARGE SCALE GENOMIC DNA]</scope>
    <source>
        <strain evidence="1 2">Oil+RF-744-GAM-WT-6</strain>
    </source>
</reference>
<name>A0A7X2NUM2_9FIRM</name>
<evidence type="ECO:0000313" key="2">
    <source>
        <dbReference type="Proteomes" id="UP000461880"/>
    </source>
</evidence>
<gene>
    <name evidence="1" type="ORF">FYJ51_13210</name>
</gene>
<dbReference type="RefSeq" id="WP_154506009.1">
    <property type="nucleotide sequence ID" value="NZ_VUMN01000061.1"/>
</dbReference>
<accession>A0A7X2NUM2</accession>